<proteinExistence type="predicted"/>
<reference evidence="1 2" key="1">
    <citation type="submission" date="2023-07" db="EMBL/GenBank/DDBJ databases">
        <title>Genomic Encyclopedia of Type Strains, Phase IV (KMG-IV): sequencing the most valuable type-strain genomes for metagenomic binning, comparative biology and taxonomic classification.</title>
        <authorList>
            <person name="Goeker M."/>
        </authorList>
    </citation>
    <scope>NUCLEOTIDE SEQUENCE [LARGE SCALE GENOMIC DNA]</scope>
    <source>
        <strain evidence="1 2">DSM 18695</strain>
    </source>
</reference>
<dbReference type="RefSeq" id="WP_307349783.1">
    <property type="nucleotide sequence ID" value="NZ_JAUSVS010000004.1"/>
</dbReference>
<accession>A0ABU0IS80</accession>
<protein>
    <recommendedName>
        <fullName evidence="3">HTH cro/C1-type domain-containing protein</fullName>
    </recommendedName>
</protein>
<evidence type="ECO:0000313" key="1">
    <source>
        <dbReference type="EMBL" id="MDQ0464839.1"/>
    </source>
</evidence>
<gene>
    <name evidence="1" type="ORF">QO010_002623</name>
</gene>
<dbReference type="EMBL" id="JAUSVS010000004">
    <property type="protein sequence ID" value="MDQ0464839.1"/>
    <property type="molecule type" value="Genomic_DNA"/>
</dbReference>
<sequence>MATPFSAKLELVLKILSLSRARLAADLAVDKSVVGRWVSGAVVPSPHNMTALTRYVAQRASGFTMLDWDREPADLAAALGVETPGGPAPLPQIDGLPLSLLPQIREATAARAADLQCFFRTTRPAEAAPGHFVHDQGIVRLHDCGLLEVRMGVGETVFEGWLLPLRAQLTCIATEKHTGAMVFAIFNAGGVSGRPRRLDGVLLGTSQGSLPGVAAAPIVLDRIGELSGDREADEAHYHALLAQNPLAPPGSLPPEVEAQLSRDFGPAQIESGGDWVLRSPYHRSITTVE</sequence>
<organism evidence="1 2">
    <name type="scientific">Caulobacter ginsengisoli</name>
    <dbReference type="NCBI Taxonomy" id="400775"/>
    <lineage>
        <taxon>Bacteria</taxon>
        <taxon>Pseudomonadati</taxon>
        <taxon>Pseudomonadota</taxon>
        <taxon>Alphaproteobacteria</taxon>
        <taxon>Caulobacterales</taxon>
        <taxon>Caulobacteraceae</taxon>
        <taxon>Caulobacter</taxon>
    </lineage>
</organism>
<name>A0ABU0IS80_9CAUL</name>
<comment type="caution">
    <text evidence="1">The sequence shown here is derived from an EMBL/GenBank/DDBJ whole genome shotgun (WGS) entry which is preliminary data.</text>
</comment>
<evidence type="ECO:0008006" key="3">
    <source>
        <dbReference type="Google" id="ProtNLM"/>
    </source>
</evidence>
<evidence type="ECO:0000313" key="2">
    <source>
        <dbReference type="Proteomes" id="UP001228905"/>
    </source>
</evidence>
<dbReference type="Proteomes" id="UP001228905">
    <property type="component" value="Unassembled WGS sequence"/>
</dbReference>
<keyword evidence="2" id="KW-1185">Reference proteome</keyword>